<gene>
    <name evidence="1" type="primary">tssG</name>
    <name evidence="1" type="ORF">KDA27_17420</name>
</gene>
<reference evidence="1" key="1">
    <citation type="submission" date="2020-04" db="EMBL/GenBank/DDBJ databases">
        <authorList>
            <person name="Zhang T."/>
        </authorList>
    </citation>
    <scope>NUCLEOTIDE SEQUENCE</scope>
    <source>
        <strain evidence="1">HKST-UBA02</strain>
    </source>
</reference>
<accession>A0A956NIC7</accession>
<dbReference type="PANTHER" id="PTHR35564:SF4">
    <property type="entry name" value="CYTOPLASMIC PROTEIN"/>
    <property type="match status" value="1"/>
</dbReference>
<protein>
    <submittedName>
        <fullName evidence="1">Type VI secretion system baseplate subunit TssG</fullName>
    </submittedName>
</protein>
<organism evidence="1 2">
    <name type="scientific">Eiseniibacteriota bacterium</name>
    <dbReference type="NCBI Taxonomy" id="2212470"/>
    <lineage>
        <taxon>Bacteria</taxon>
        <taxon>Candidatus Eiseniibacteriota</taxon>
    </lineage>
</organism>
<dbReference type="AlphaFoldDB" id="A0A956NIC7"/>
<dbReference type="EMBL" id="JAGQHS010000107">
    <property type="protein sequence ID" value="MCA9757589.1"/>
    <property type="molecule type" value="Genomic_DNA"/>
</dbReference>
<reference evidence="1" key="2">
    <citation type="journal article" date="2021" name="Microbiome">
        <title>Successional dynamics and alternative stable states in a saline activated sludge microbial community over 9 years.</title>
        <authorList>
            <person name="Wang Y."/>
            <person name="Ye J."/>
            <person name="Ju F."/>
            <person name="Liu L."/>
            <person name="Boyd J.A."/>
            <person name="Deng Y."/>
            <person name="Parks D.H."/>
            <person name="Jiang X."/>
            <person name="Yin X."/>
            <person name="Woodcroft B.J."/>
            <person name="Tyson G.W."/>
            <person name="Hugenholtz P."/>
            <person name="Polz M.F."/>
            <person name="Zhang T."/>
        </authorList>
    </citation>
    <scope>NUCLEOTIDE SEQUENCE</scope>
    <source>
        <strain evidence="1">HKST-UBA02</strain>
    </source>
</reference>
<name>A0A956NIC7_UNCEI</name>
<dbReference type="PANTHER" id="PTHR35564">
    <property type="match status" value="1"/>
</dbReference>
<proteinExistence type="predicted"/>
<evidence type="ECO:0000313" key="1">
    <source>
        <dbReference type="EMBL" id="MCA9757589.1"/>
    </source>
</evidence>
<evidence type="ECO:0000313" key="2">
    <source>
        <dbReference type="Proteomes" id="UP000739538"/>
    </source>
</evidence>
<dbReference type="Pfam" id="PF06996">
    <property type="entry name" value="T6SS_TssG"/>
    <property type="match status" value="1"/>
</dbReference>
<dbReference type="NCBIfam" id="TIGR03347">
    <property type="entry name" value="VI_chp_1"/>
    <property type="match status" value="1"/>
</dbReference>
<dbReference type="InterPro" id="IPR010732">
    <property type="entry name" value="T6SS_TssG-like"/>
</dbReference>
<dbReference type="Proteomes" id="UP000739538">
    <property type="component" value="Unassembled WGS sequence"/>
</dbReference>
<sequence length="349" mass="39408">MADSDRTASASLAWLQAVEAEPYRYGFFSALRKLEAMHPDRPRLGRTTRPADDPIRLGQDPSLAFAPASLSRLEWSEQGIPPKLLVYFFGLFGPNGPLPIHLSEYVRQRQRSENDPTFARFADIFHHRMLSLFYRAWADGEPVVNADRPTEDRFAQYAGALCGYGQKSLLGRDTVTDSAKRFFAGRFALQTKNAEGLESILRGFFEIPTQIEEFVGEWLYLPDDSVWRLGQPGPPGPGGRLGQLGQSTTIGGRVWQCQQKFRVILGPMPYRVYERFLPGSEGLQRLVDLVRNYVGDELLWDVNLILEKDEVPQLRLGESGRLGWTSWLASRPLEKDDDCARFTPVAQVA</sequence>
<comment type="caution">
    <text evidence="1">The sequence shown here is derived from an EMBL/GenBank/DDBJ whole genome shotgun (WGS) entry which is preliminary data.</text>
</comment>